<dbReference type="PANTHER" id="PTHR23530">
    <property type="entry name" value="TRANSPORT PROTEIN-RELATED"/>
    <property type="match status" value="1"/>
</dbReference>
<evidence type="ECO:0000313" key="5">
    <source>
        <dbReference type="Proteomes" id="UP001595921"/>
    </source>
</evidence>
<dbReference type="InterPro" id="IPR011701">
    <property type="entry name" value="MFS"/>
</dbReference>
<dbReference type="InterPro" id="IPR053160">
    <property type="entry name" value="MFS_DHA3_Transporter"/>
</dbReference>
<proteinExistence type="predicted"/>
<protein>
    <submittedName>
        <fullName evidence="4">MFS transporter</fullName>
    </submittedName>
</protein>
<feature type="transmembrane region" description="Helical" evidence="2">
    <location>
        <begin position="177"/>
        <end position="194"/>
    </location>
</feature>
<comment type="caution">
    <text evidence="4">The sequence shown here is derived from an EMBL/GenBank/DDBJ whole genome shotgun (WGS) entry which is preliminary data.</text>
</comment>
<feature type="transmembrane region" description="Helical" evidence="2">
    <location>
        <begin position="419"/>
        <end position="441"/>
    </location>
</feature>
<feature type="transmembrane region" description="Helical" evidence="2">
    <location>
        <begin position="293"/>
        <end position="315"/>
    </location>
</feature>
<dbReference type="PANTHER" id="PTHR23530:SF1">
    <property type="entry name" value="PERMEASE, MAJOR FACILITATOR SUPERFAMILY-RELATED"/>
    <property type="match status" value="1"/>
</dbReference>
<keyword evidence="2" id="KW-1133">Transmembrane helix</keyword>
<dbReference type="RefSeq" id="WP_267622771.1">
    <property type="nucleotide sequence ID" value="NZ_JAODIW010000006.1"/>
</dbReference>
<reference evidence="4 5" key="1">
    <citation type="journal article" date="2019" name="Int. J. Syst. Evol. Microbiol.">
        <title>The Global Catalogue of Microorganisms (GCM) 10K type strain sequencing project: providing services to taxonomists for standard genome sequencing and annotation.</title>
        <authorList>
            <consortium name="The Broad Institute Genomics Platform"/>
            <consortium name="The Broad Institute Genome Sequencing Center for Infectious Disease"/>
            <person name="Wu L."/>
            <person name="Ma J."/>
        </authorList>
    </citation>
    <scope>NUCLEOTIDE SEQUENCE [LARGE SCALE GENOMIC DNA]</scope>
    <source>
        <strain evidence="4 5">CGMCC 1.12553</strain>
    </source>
</reference>
<evidence type="ECO:0000256" key="1">
    <source>
        <dbReference type="SAM" id="MobiDB-lite"/>
    </source>
</evidence>
<feature type="domain" description="Major facilitator superfamily (MFS) profile" evidence="3">
    <location>
        <begin position="294"/>
        <end position="488"/>
    </location>
</feature>
<feature type="transmembrane region" description="Helical" evidence="2">
    <location>
        <begin position="364"/>
        <end position="382"/>
    </location>
</feature>
<feature type="compositionally biased region" description="Acidic residues" evidence="1">
    <location>
        <begin position="216"/>
        <end position="225"/>
    </location>
</feature>
<dbReference type="EMBL" id="JBHSDS010000008">
    <property type="protein sequence ID" value="MFC4359323.1"/>
    <property type="molecule type" value="Genomic_DNA"/>
</dbReference>
<gene>
    <name evidence="4" type="ORF">ACFO0N_15370</name>
</gene>
<evidence type="ECO:0000313" key="4">
    <source>
        <dbReference type="EMBL" id="MFC4359323.1"/>
    </source>
</evidence>
<feature type="compositionally biased region" description="Acidic residues" evidence="1">
    <location>
        <begin position="240"/>
        <end position="270"/>
    </location>
</feature>
<feature type="region of interest" description="Disordered" evidence="1">
    <location>
        <begin position="201"/>
        <end position="273"/>
    </location>
</feature>
<dbReference type="Gene3D" id="1.20.1250.20">
    <property type="entry name" value="MFS general substrate transporter like domains"/>
    <property type="match status" value="1"/>
</dbReference>
<keyword evidence="5" id="KW-1185">Reference proteome</keyword>
<dbReference type="Pfam" id="PF07690">
    <property type="entry name" value="MFS_1"/>
    <property type="match status" value="1"/>
</dbReference>
<feature type="transmembrane region" description="Helical" evidence="2">
    <location>
        <begin position="453"/>
        <end position="473"/>
    </location>
</feature>
<evidence type="ECO:0000256" key="2">
    <source>
        <dbReference type="SAM" id="Phobius"/>
    </source>
</evidence>
<evidence type="ECO:0000259" key="3">
    <source>
        <dbReference type="PROSITE" id="PS50850"/>
    </source>
</evidence>
<feature type="transmembrane region" description="Helical" evidence="2">
    <location>
        <begin position="152"/>
        <end position="171"/>
    </location>
</feature>
<keyword evidence="2" id="KW-0472">Membrane</keyword>
<dbReference type="SUPFAM" id="SSF103473">
    <property type="entry name" value="MFS general substrate transporter"/>
    <property type="match status" value="1"/>
</dbReference>
<dbReference type="InterPro" id="IPR020846">
    <property type="entry name" value="MFS_dom"/>
</dbReference>
<feature type="compositionally biased region" description="Low complexity" evidence="1">
    <location>
        <begin position="226"/>
        <end position="239"/>
    </location>
</feature>
<feature type="transmembrane region" description="Helical" evidence="2">
    <location>
        <begin position="51"/>
        <end position="72"/>
    </location>
</feature>
<feature type="transmembrane region" description="Helical" evidence="2">
    <location>
        <begin position="108"/>
        <end position="131"/>
    </location>
</feature>
<dbReference type="InterPro" id="IPR036259">
    <property type="entry name" value="MFS_trans_sf"/>
</dbReference>
<sequence>MTDFPVRPTLPIPSSDRPRPILKYYLYRATGRASFFYPIYTLFLLANGLSFTQIGAIASVQSVVVVAGEVPTGYLGDRIGRRNSLVVASVLFLISSASYLVATDFVGFLFTFTTLSLGQTFVSGSASAWLYDTLDEYDLTGEFTYISGRASALGQWVSVVTLIAGGLLYVVDPLYPFMAAVCLGAVNVGVVLTLPKNRQYANRTEPPTDWSGADAAGDDDAESAEGAESAENVDVGGDAEPADDGADGSEGERDGDDEDEADEDETDDDGPLTIVEALPVVKEQLSKPSMRSFIVYMALVGGALMTADMYIQPMATNALESSLGSTLDSWGVPEPATLGVLYAAFSVVGAIVSDYAGDVEERFGARKVLLFLPLGIAVFYLLPAFVPLLVFPMFFAMKGGFTLVWPISSRYMNDRIESVGRATVLSVVSMLRAVAGIPFRIGSGVVADMTSTLVAAAALGAAFIVGVLVLQAVTTPIKTDGGTGVSAD</sequence>
<feature type="transmembrane region" description="Helical" evidence="2">
    <location>
        <begin position="25"/>
        <end position="45"/>
    </location>
</feature>
<accession>A0ABD5PEX6</accession>
<dbReference type="AlphaFoldDB" id="A0ABD5PEX6"/>
<organism evidence="4 5">
    <name type="scientific">Halobium salinum</name>
    <dbReference type="NCBI Taxonomy" id="1364940"/>
    <lineage>
        <taxon>Archaea</taxon>
        <taxon>Methanobacteriati</taxon>
        <taxon>Methanobacteriota</taxon>
        <taxon>Stenosarchaea group</taxon>
        <taxon>Halobacteria</taxon>
        <taxon>Halobacteriales</taxon>
        <taxon>Haloferacaceae</taxon>
        <taxon>Halobium</taxon>
    </lineage>
</organism>
<dbReference type="Proteomes" id="UP001595921">
    <property type="component" value="Unassembled WGS sequence"/>
</dbReference>
<dbReference type="PROSITE" id="PS50850">
    <property type="entry name" value="MFS"/>
    <property type="match status" value="1"/>
</dbReference>
<feature type="transmembrane region" description="Helical" evidence="2">
    <location>
        <begin position="335"/>
        <end position="352"/>
    </location>
</feature>
<keyword evidence="2" id="KW-0812">Transmembrane</keyword>
<feature type="transmembrane region" description="Helical" evidence="2">
    <location>
        <begin position="84"/>
        <end position="102"/>
    </location>
</feature>
<name>A0ABD5PEX6_9EURY</name>